<dbReference type="InParanoid" id="A0A090CBH4"/>
<sequence>MVVPRSLFTLLASASLALAGVAPRQDDASPTSTDPECAIEKFEALASSIAPEITPPAKLGEYMETAAEIVSAIRTIRPSDLGLDSDEEADMLCGLEYGPYASIRPTDSAMLKVMTSWEAQRSSARDKWSSTVHSLATHCGTINGHAAGYLMSMVASNYEECRTARSIWQELTTVNQNAAAATGATKTPGNSGGQDETPTQTGDVTANTSTSTSTAGAWKGMETAGPMVAVAGIIAAVVGL</sequence>
<feature type="compositionally biased region" description="Low complexity" evidence="1">
    <location>
        <begin position="205"/>
        <end position="216"/>
    </location>
</feature>
<organism evidence="3 4">
    <name type="scientific">Podospora anserina (strain S / ATCC MYA-4624 / DSM 980 / FGSC 10383)</name>
    <name type="common">Pleurage anserina</name>
    <dbReference type="NCBI Taxonomy" id="515849"/>
    <lineage>
        <taxon>Eukaryota</taxon>
        <taxon>Fungi</taxon>
        <taxon>Dikarya</taxon>
        <taxon>Ascomycota</taxon>
        <taxon>Pezizomycotina</taxon>
        <taxon>Sordariomycetes</taxon>
        <taxon>Sordariomycetidae</taxon>
        <taxon>Sordariales</taxon>
        <taxon>Podosporaceae</taxon>
        <taxon>Podospora</taxon>
        <taxon>Podospora anserina</taxon>
    </lineage>
</organism>
<reference evidence="4" key="2">
    <citation type="journal article" date="2014" name="Genetics">
        <title>Maintaining two mating types: Structure of the mating type locus and its role in heterokaryosis in Podospora anserina.</title>
        <authorList>
            <person name="Grognet P."/>
            <person name="Bidard F."/>
            <person name="Kuchly C."/>
            <person name="Tong L.C.H."/>
            <person name="Coppin E."/>
            <person name="Benkhali J.A."/>
            <person name="Couloux A."/>
            <person name="Wincker P."/>
            <person name="Debuchy R."/>
            <person name="Silar P."/>
        </authorList>
    </citation>
    <scope>GENOME REANNOTATION</scope>
    <source>
        <strain evidence="4">S / ATCC MYA-4624 / DSM 980 / FGSC 10383</strain>
    </source>
</reference>
<dbReference type="EMBL" id="FO904936">
    <property type="protein sequence ID" value="CDP22424.1"/>
    <property type="molecule type" value="Genomic_DNA"/>
</dbReference>
<evidence type="ECO:0000313" key="3">
    <source>
        <dbReference type="EMBL" id="CDP22424.1"/>
    </source>
</evidence>
<accession>A0A090CBH4</accession>
<proteinExistence type="predicted"/>
<dbReference type="AlphaFoldDB" id="A0A090CBH4"/>
<reference evidence="3 4" key="1">
    <citation type="journal article" date="2008" name="Genome Biol.">
        <title>The genome sequence of the model ascomycete fungus Podospora anserina.</title>
        <authorList>
            <person name="Espagne E."/>
            <person name="Lespinet O."/>
            <person name="Malagnac F."/>
            <person name="Da Silva C."/>
            <person name="Jaillon O."/>
            <person name="Porcel B.M."/>
            <person name="Couloux A."/>
            <person name="Aury J.-M."/>
            <person name="Segurens B."/>
            <person name="Poulain J."/>
            <person name="Anthouard V."/>
            <person name="Grossetete S."/>
            <person name="Khalili H."/>
            <person name="Coppin E."/>
            <person name="Dequard-Chablat M."/>
            <person name="Picard M."/>
            <person name="Contamine V."/>
            <person name="Arnaise S."/>
            <person name="Bourdais A."/>
            <person name="Berteaux-Lecellier V."/>
            <person name="Gautheret D."/>
            <person name="de Vries R.P."/>
            <person name="Battaglia E."/>
            <person name="Coutinho P.M."/>
            <person name="Danchin E.G.J."/>
            <person name="Henrissat B."/>
            <person name="El Khoury R."/>
            <person name="Sainsard-Chanet A."/>
            <person name="Boivin A."/>
            <person name="Pinan-Lucarre B."/>
            <person name="Sellem C.H."/>
            <person name="Debuchy R."/>
            <person name="Wincker P."/>
            <person name="Weissenbach J."/>
            <person name="Silar P."/>
        </authorList>
    </citation>
    <scope>NUCLEOTIDE SEQUENCE [LARGE SCALE GENOMIC DNA]</scope>
    <source>
        <strain evidence="4">S / ATCC MYA-4624 / DSM 980 / FGSC 10383</strain>
    </source>
</reference>
<protein>
    <recommendedName>
        <fullName evidence="5">Infection structure specific protein</fullName>
    </recommendedName>
</protein>
<dbReference type="Proteomes" id="UP000001197">
    <property type="component" value="Chromosome 1"/>
</dbReference>
<keyword evidence="2" id="KW-0732">Signal</keyword>
<evidence type="ECO:0000256" key="2">
    <source>
        <dbReference type="SAM" id="SignalP"/>
    </source>
</evidence>
<keyword evidence="4" id="KW-1185">Reference proteome</keyword>
<feature type="region of interest" description="Disordered" evidence="1">
    <location>
        <begin position="182"/>
        <end position="216"/>
    </location>
</feature>
<evidence type="ECO:0008006" key="5">
    <source>
        <dbReference type="Google" id="ProtNLM"/>
    </source>
</evidence>
<feature type="compositionally biased region" description="Polar residues" evidence="1">
    <location>
        <begin position="193"/>
        <end position="204"/>
    </location>
</feature>
<evidence type="ECO:0000313" key="4">
    <source>
        <dbReference type="Proteomes" id="UP000001197"/>
    </source>
</evidence>
<feature type="chain" id="PRO_5001853486" description="Infection structure specific protein" evidence="2">
    <location>
        <begin position="20"/>
        <end position="240"/>
    </location>
</feature>
<feature type="signal peptide" evidence="2">
    <location>
        <begin position="1"/>
        <end position="19"/>
    </location>
</feature>
<name>A0A090CBH4_PODAN</name>
<evidence type="ECO:0000256" key="1">
    <source>
        <dbReference type="SAM" id="MobiDB-lite"/>
    </source>
</evidence>